<dbReference type="OMA" id="WLRPANE"/>
<dbReference type="InterPro" id="IPR032640">
    <property type="entry name" value="AMPK1_CBM"/>
</dbReference>
<dbReference type="Pfam" id="PF16561">
    <property type="entry name" value="AMPK1_CBM"/>
    <property type="match status" value="1"/>
</dbReference>
<organism evidence="4 5">
    <name type="scientific">Coccidioides immitis (strain RS)</name>
    <name type="common">Valley fever fungus</name>
    <dbReference type="NCBI Taxonomy" id="246410"/>
    <lineage>
        <taxon>Eukaryota</taxon>
        <taxon>Fungi</taxon>
        <taxon>Dikarya</taxon>
        <taxon>Ascomycota</taxon>
        <taxon>Pezizomycotina</taxon>
        <taxon>Eurotiomycetes</taxon>
        <taxon>Eurotiomycetidae</taxon>
        <taxon>Onygenales</taxon>
        <taxon>Onygenaceae</taxon>
        <taxon>Coccidioides</taxon>
    </lineage>
</organism>
<dbReference type="KEGG" id="cim:CIMG_03960"/>
<evidence type="ECO:0000256" key="1">
    <source>
        <dbReference type="ARBA" id="ARBA00038216"/>
    </source>
</evidence>
<dbReference type="AlphaFoldDB" id="J3KCH1"/>
<evidence type="ECO:0000313" key="5">
    <source>
        <dbReference type="Proteomes" id="UP000001261"/>
    </source>
</evidence>
<evidence type="ECO:0000259" key="3">
    <source>
        <dbReference type="Pfam" id="PF16561"/>
    </source>
</evidence>
<proteinExistence type="inferred from homology"/>
<dbReference type="STRING" id="246410.J3KCH1"/>
<feature type="compositionally biased region" description="Basic and acidic residues" evidence="2">
    <location>
        <begin position="426"/>
        <end position="440"/>
    </location>
</feature>
<dbReference type="InParanoid" id="J3KCH1"/>
<dbReference type="InterPro" id="IPR050827">
    <property type="entry name" value="CRP1_MDG1_kinase"/>
</dbReference>
<dbReference type="CDD" id="cd02859">
    <property type="entry name" value="E_set_AMPKbeta_like_N"/>
    <property type="match status" value="1"/>
</dbReference>
<feature type="compositionally biased region" description="Low complexity" evidence="2">
    <location>
        <begin position="510"/>
        <end position="557"/>
    </location>
</feature>
<comment type="similarity">
    <text evidence="1">Belongs to the CRP1/MDG1 family.</text>
</comment>
<evidence type="ECO:0000256" key="2">
    <source>
        <dbReference type="SAM" id="MobiDB-lite"/>
    </source>
</evidence>
<keyword evidence="5" id="KW-1185">Reference proteome</keyword>
<feature type="compositionally biased region" description="Basic and acidic residues" evidence="2">
    <location>
        <begin position="448"/>
        <end position="467"/>
    </location>
</feature>
<dbReference type="Gene3D" id="2.60.40.10">
    <property type="entry name" value="Immunoglobulins"/>
    <property type="match status" value="2"/>
</dbReference>
<dbReference type="SUPFAM" id="SSF81296">
    <property type="entry name" value="E set domains"/>
    <property type="match status" value="1"/>
</dbReference>
<feature type="domain" description="AMP-activated protein kinase glycogen-binding" evidence="3">
    <location>
        <begin position="5"/>
        <end position="50"/>
    </location>
</feature>
<sequence length="577" mass="60974">MGVYTFQWLRPANEVYVTGTFDNWSRSVKLDKSADGHFRKAVELPESNEKVLYKRDIGSKRSIWRRRRRNAAALGLDVAPLVTDTIQVAARISLGSARVSLCVCRVFAARASLYSMQLGPGTFQAWCAHQSLTSYSGVGANPAFRIGALALKRPRPTQISKNATFVVDGRWTVDPTAPQEDDGNHNINSVLLPDHIDPFRPTTTTSTSAVAPTEKAATMSAMTPEDTAGGVFEEMSQEFSETHKSAARRVSQSEEAGPMPFTMSSLAPESTTVHLAKDVPLEPKGSAPGGFPETPDVQSPAGDDQAFISPLPATDGIGNPIHLPPGQKVPHPSSFTDNTVNSGIKTDKAGYEGDASDPTMAAMATSHGFVGSQPVKVNPPTSGGSAFIQSAAPTSTTAALAANVPLEKSKASGTKDPHQPAPDVPEVVRRSLSDAHKDPEAACNEEAVMEKKEVEQELLRDVKRDESTGEPAPVIAAGSSAKAPASTAPLAKGEAGDVSPKTKERAEGSTAAPPQQQTTATGPTKTTAPETTAPGSQQAQSQPSGTQAEQPTQPGQTPKKKKNRLSGFFSKLKEKLK</sequence>
<reference evidence="5" key="1">
    <citation type="journal article" date="2009" name="Genome Res.">
        <title>Comparative genomic analyses of the human fungal pathogens Coccidioides and their relatives.</title>
        <authorList>
            <person name="Sharpton T.J."/>
            <person name="Stajich J.E."/>
            <person name="Rounsley S.D."/>
            <person name="Gardner M.J."/>
            <person name="Wortman J.R."/>
            <person name="Jordar V.S."/>
            <person name="Maiti R."/>
            <person name="Kodira C.D."/>
            <person name="Neafsey D.E."/>
            <person name="Zeng Q."/>
            <person name="Hung C.-Y."/>
            <person name="McMahan C."/>
            <person name="Muszewska A."/>
            <person name="Grynberg M."/>
            <person name="Mandel M.A."/>
            <person name="Kellner E.M."/>
            <person name="Barker B.M."/>
            <person name="Galgiani J.N."/>
            <person name="Orbach M.J."/>
            <person name="Kirkland T.N."/>
            <person name="Cole G.T."/>
            <person name="Henn M.R."/>
            <person name="Birren B.W."/>
            <person name="Taylor J.W."/>
        </authorList>
    </citation>
    <scope>NUCLEOTIDE SEQUENCE [LARGE SCALE GENOMIC DNA]</scope>
    <source>
        <strain evidence="5">RS</strain>
    </source>
</reference>
<dbReference type="GO" id="GO:0007165">
    <property type="term" value="P:signal transduction"/>
    <property type="evidence" value="ECO:0007669"/>
    <property type="project" value="TreeGrafter"/>
</dbReference>
<dbReference type="PANTHER" id="PTHR10343:SF81">
    <property type="entry name" value="CRUCIFORM DNA-RECOGNIZING PROTEIN 1-RELATED"/>
    <property type="match status" value="1"/>
</dbReference>
<dbReference type="InterPro" id="IPR014756">
    <property type="entry name" value="Ig_E-set"/>
</dbReference>
<dbReference type="Proteomes" id="UP000001261">
    <property type="component" value="Unassembled WGS sequence"/>
</dbReference>
<evidence type="ECO:0000313" key="4">
    <source>
        <dbReference type="EMBL" id="EAS32936.3"/>
    </source>
</evidence>
<feature type="region of interest" description="Disordered" evidence="2">
    <location>
        <begin position="406"/>
        <end position="577"/>
    </location>
</feature>
<dbReference type="RefSeq" id="XP_001244519.2">
    <property type="nucleotide sequence ID" value="XM_001244518.2"/>
</dbReference>
<protein>
    <recommendedName>
        <fullName evidence="3">AMP-activated protein kinase glycogen-binding domain-containing protein</fullName>
    </recommendedName>
</protein>
<dbReference type="InterPro" id="IPR013783">
    <property type="entry name" value="Ig-like_fold"/>
</dbReference>
<reference evidence="5" key="2">
    <citation type="journal article" date="2010" name="Genome Res.">
        <title>Population genomic sequencing of Coccidioides fungi reveals recent hybridization and transposon control.</title>
        <authorList>
            <person name="Neafsey D.E."/>
            <person name="Barker B.M."/>
            <person name="Sharpton T.J."/>
            <person name="Stajich J.E."/>
            <person name="Park D.J."/>
            <person name="Whiston E."/>
            <person name="Hung C.-Y."/>
            <person name="McMahan C."/>
            <person name="White J."/>
            <person name="Sykes S."/>
            <person name="Heiman D."/>
            <person name="Young S."/>
            <person name="Zeng Q."/>
            <person name="Abouelleil A."/>
            <person name="Aftuck L."/>
            <person name="Bessette D."/>
            <person name="Brown A."/>
            <person name="FitzGerald M."/>
            <person name="Lui A."/>
            <person name="Macdonald J.P."/>
            <person name="Priest M."/>
            <person name="Orbach M.J."/>
            <person name="Galgiani J.N."/>
            <person name="Kirkland T.N."/>
            <person name="Cole G.T."/>
            <person name="Birren B.W."/>
            <person name="Henn M.R."/>
            <person name="Taylor J.W."/>
            <person name="Rounsley S.D."/>
        </authorList>
    </citation>
    <scope>GENOME REANNOTATION</scope>
    <source>
        <strain evidence="5">RS</strain>
    </source>
</reference>
<dbReference type="GO" id="GO:0019901">
    <property type="term" value="F:protein kinase binding"/>
    <property type="evidence" value="ECO:0007669"/>
    <property type="project" value="TreeGrafter"/>
</dbReference>
<feature type="compositionally biased region" description="Basic and acidic residues" evidence="2">
    <location>
        <begin position="407"/>
        <end position="418"/>
    </location>
</feature>
<dbReference type="VEuPathDB" id="FungiDB:CIMG_03960"/>
<dbReference type="GO" id="GO:0005634">
    <property type="term" value="C:nucleus"/>
    <property type="evidence" value="ECO:0007669"/>
    <property type="project" value="TreeGrafter"/>
</dbReference>
<dbReference type="GO" id="GO:0031588">
    <property type="term" value="C:nucleotide-activated protein kinase complex"/>
    <property type="evidence" value="ECO:0007669"/>
    <property type="project" value="TreeGrafter"/>
</dbReference>
<accession>J3KCH1</accession>
<dbReference type="PANTHER" id="PTHR10343">
    <property type="entry name" value="5'-AMP-ACTIVATED PROTEIN KINASE , BETA SUBUNIT"/>
    <property type="match status" value="1"/>
</dbReference>
<dbReference type="GeneID" id="4563618"/>
<gene>
    <name evidence="4" type="ORF">CIMG_03960</name>
</gene>
<dbReference type="EMBL" id="GG704916">
    <property type="protein sequence ID" value="EAS32936.3"/>
    <property type="molecule type" value="Genomic_DNA"/>
</dbReference>
<dbReference type="GO" id="GO:0005737">
    <property type="term" value="C:cytoplasm"/>
    <property type="evidence" value="ECO:0007669"/>
    <property type="project" value="TreeGrafter"/>
</dbReference>
<dbReference type="OrthoDB" id="5873279at2759"/>
<name>J3KCH1_COCIM</name>